<feature type="compositionally biased region" description="Basic and acidic residues" evidence="1">
    <location>
        <begin position="51"/>
        <end position="73"/>
    </location>
</feature>
<feature type="non-terminal residue" evidence="2">
    <location>
        <position position="1"/>
    </location>
</feature>
<feature type="non-terminal residue" evidence="2">
    <location>
        <position position="79"/>
    </location>
</feature>
<protein>
    <submittedName>
        <fullName evidence="2">Uncharacterized protein</fullName>
    </submittedName>
</protein>
<organism evidence="2">
    <name type="scientific">Arion vulgaris</name>
    <dbReference type="NCBI Taxonomy" id="1028688"/>
    <lineage>
        <taxon>Eukaryota</taxon>
        <taxon>Metazoa</taxon>
        <taxon>Spiralia</taxon>
        <taxon>Lophotrochozoa</taxon>
        <taxon>Mollusca</taxon>
        <taxon>Gastropoda</taxon>
        <taxon>Heterobranchia</taxon>
        <taxon>Euthyneura</taxon>
        <taxon>Panpulmonata</taxon>
        <taxon>Eupulmonata</taxon>
        <taxon>Stylommatophora</taxon>
        <taxon>Helicina</taxon>
        <taxon>Arionoidea</taxon>
        <taxon>Arionidae</taxon>
        <taxon>Arion</taxon>
    </lineage>
</organism>
<feature type="region of interest" description="Disordered" evidence="1">
    <location>
        <begin position="33"/>
        <end position="79"/>
    </location>
</feature>
<proteinExistence type="predicted"/>
<dbReference type="EMBL" id="HACG01010341">
    <property type="protein sequence ID" value="CEK57206.1"/>
    <property type="molecule type" value="Transcribed_RNA"/>
</dbReference>
<accession>A0A0B6YN44</accession>
<dbReference type="AlphaFoldDB" id="A0A0B6YN44"/>
<gene>
    <name evidence="2" type="primary">ORF29553</name>
</gene>
<reference evidence="2" key="1">
    <citation type="submission" date="2014-12" db="EMBL/GenBank/DDBJ databases">
        <title>Insight into the proteome of Arion vulgaris.</title>
        <authorList>
            <person name="Aradska J."/>
            <person name="Bulat T."/>
            <person name="Smidak R."/>
            <person name="Sarate P."/>
            <person name="Gangsoo J."/>
            <person name="Sialana F."/>
            <person name="Bilban M."/>
            <person name="Lubec G."/>
        </authorList>
    </citation>
    <scope>NUCLEOTIDE SEQUENCE</scope>
    <source>
        <tissue evidence="2">Skin</tissue>
    </source>
</reference>
<evidence type="ECO:0000313" key="2">
    <source>
        <dbReference type="EMBL" id="CEK57206.1"/>
    </source>
</evidence>
<name>A0A0B6YN44_9EUPU</name>
<sequence length="79" mass="9146">VEQDKSVEHIKDRSKEILIDRKTRPVKKGFSFSSFRSAKKSSRAEVNTYSQEDKKGHILKSPKDSHERATNKHADKKHV</sequence>
<evidence type="ECO:0000256" key="1">
    <source>
        <dbReference type="SAM" id="MobiDB-lite"/>
    </source>
</evidence>